<dbReference type="PANTHER" id="PTHR43863:SF2">
    <property type="entry name" value="MALTASE-GLUCOAMYLASE"/>
    <property type="match status" value="1"/>
</dbReference>
<sequence length="834" mass="85425">MSPARPKRRLALLLPLLLALLCTFSYGQTSARAAAATLEAEAAQLSGGATVSTEHPGYTGTGFVGGYTDGNKGNASTVFAVNSAAAGAGSVSVRYANGTTATMTLSLYVNGTKVRQISLAPTANWDTWAGHDEPVTYAKGANTVALTFTTADSGNVNLDNLTPTTPSTTGPTTLTHQAEDAYFSGGASRATTTAGYEGSGYLAGFTTAGARAVFSVSAPSAATYPLVVRYRTPDASAAGITLTANGGKVRTLSLPGTSGAWSTATTDVPLRAGLSTLTLRTESGDNGNLFLDGITVTGSTPNTARGATVPYTAYEAESGSTNASVTGPDRTYLSVAAEASGRKAVVLDATGEYVQFTLTKPANALTLRYSIPDNAAGTGSAATLSLYSGGSQLRNLDLSSKYSWVYGTYPYTNTPSQGSPHHFFDETHVKLGSTLPAGTVLKFQKDADDSAASYTVDLVETETVAADQAMPASGFVSATSLGVTPGDGGDDTSSLNSAVSTAKSQGKGLWLPAGTYNISGHINLTGIAFRGAGAWSTILRGSNGKGGLFGQGGTSTIQDLAIAGDVSYRDDANFDTAIEGDFGSGSTVQDVWIEHTKVGLWIDAPTKGLYVSGLRIRDTFADGVNLHKGTTDTELWNTSVRNTGDDGLAMFSEGQAVTNSAFRFNTVQSPLLANAAAIYGGNGNRIEDNVVADTVTGASGIAISSRFAPVPFSGTTSVQRNTLSRTGGYEPNWASKLGALWIYADSSDITAPVLVQDNDILDSTYSGLLITWQKTVSSLTVKNTKIATTGSYGIEINSAGSGTFSGVTVTGAPAGGLSLAGGFAVTRGTGNSGW</sequence>
<evidence type="ECO:0000313" key="4">
    <source>
        <dbReference type="Proteomes" id="UP000664167"/>
    </source>
</evidence>
<evidence type="ECO:0000313" key="3">
    <source>
        <dbReference type="EMBL" id="MBO0514693.1"/>
    </source>
</evidence>
<feature type="signal peptide" evidence="1">
    <location>
        <begin position="1"/>
        <end position="27"/>
    </location>
</feature>
<keyword evidence="4" id="KW-1185">Reference proteome</keyword>
<keyword evidence="1" id="KW-0732">Signal</keyword>
<dbReference type="EMBL" id="JAFLRJ010000222">
    <property type="protein sequence ID" value="MBO0514693.1"/>
    <property type="molecule type" value="Genomic_DNA"/>
</dbReference>
<dbReference type="Pfam" id="PF16990">
    <property type="entry name" value="CBM_35"/>
    <property type="match status" value="1"/>
</dbReference>
<dbReference type="InterPro" id="IPR055149">
    <property type="entry name" value="Agl_cat_D2"/>
</dbReference>
<dbReference type="InterPro" id="IPR005084">
    <property type="entry name" value="CBM6"/>
</dbReference>
<gene>
    <name evidence="3" type="ORF">J0695_23260</name>
</gene>
<protein>
    <submittedName>
        <fullName evidence="3">Carbohydrate-binding protein</fullName>
    </submittedName>
</protein>
<dbReference type="Pfam" id="PF03422">
    <property type="entry name" value="CBM_6"/>
    <property type="match status" value="1"/>
</dbReference>
<reference evidence="3" key="1">
    <citation type="submission" date="2021-03" db="EMBL/GenBank/DDBJ databases">
        <title>Streptomyces poriferae sp. nov., a novel marine sponge-derived Actinobacteria species with anti-MRSA activity.</title>
        <authorList>
            <person name="Sandoval-Powers M."/>
            <person name="Kralova S."/>
            <person name="Nguyen G.-S."/>
            <person name="Fawwal D."/>
            <person name="Degnes K."/>
            <person name="Klinkenberg G."/>
            <person name="Sletta H."/>
            <person name="Wentzel A."/>
            <person name="Liles M.R."/>
        </authorList>
    </citation>
    <scope>NUCLEOTIDE SEQUENCE</scope>
    <source>
        <strain evidence="3">DSM 41794</strain>
    </source>
</reference>
<feature type="domain" description="CBM6" evidence="2">
    <location>
        <begin position="36"/>
        <end position="164"/>
    </location>
</feature>
<dbReference type="InterPro" id="IPR008979">
    <property type="entry name" value="Galactose-bd-like_sf"/>
</dbReference>
<dbReference type="CDD" id="cd04083">
    <property type="entry name" value="CBM35_Lmo2446-like"/>
    <property type="match status" value="2"/>
</dbReference>
<dbReference type="InterPro" id="IPR033801">
    <property type="entry name" value="CBM6-CBM35-CBM36-like_1"/>
</dbReference>
<dbReference type="Proteomes" id="UP000664167">
    <property type="component" value="Unassembled WGS sequence"/>
</dbReference>
<dbReference type="Gene3D" id="2.160.20.10">
    <property type="entry name" value="Single-stranded right-handed beta-helix, Pectin lyase-like"/>
    <property type="match status" value="1"/>
</dbReference>
<dbReference type="PANTHER" id="PTHR43863">
    <property type="entry name" value="HYDROLASE, PUTATIVE (AFU_ORTHOLOGUE AFUA_1G03140)-RELATED"/>
    <property type="match status" value="1"/>
</dbReference>
<dbReference type="GO" id="GO:0030246">
    <property type="term" value="F:carbohydrate binding"/>
    <property type="evidence" value="ECO:0007669"/>
    <property type="project" value="InterPro"/>
</dbReference>
<dbReference type="SUPFAM" id="SSF51126">
    <property type="entry name" value="Pectin lyase-like"/>
    <property type="match status" value="1"/>
</dbReference>
<feature type="domain" description="CBM6" evidence="2">
    <location>
        <begin position="174"/>
        <end position="297"/>
    </location>
</feature>
<dbReference type="CDD" id="cd14490">
    <property type="entry name" value="CBM6-CBM35-CBM36_like_1"/>
    <property type="match status" value="1"/>
</dbReference>
<dbReference type="Pfam" id="PF22815">
    <property type="entry name" value="CatAgl_D1"/>
    <property type="match status" value="1"/>
</dbReference>
<comment type="caution">
    <text evidence="3">The sequence shown here is derived from an EMBL/GenBank/DDBJ whole genome shotgun (WGS) entry which is preliminary data.</text>
</comment>
<dbReference type="InterPro" id="IPR012334">
    <property type="entry name" value="Pectin_lyas_fold"/>
</dbReference>
<dbReference type="AlphaFoldDB" id="A0A939FA04"/>
<accession>A0A939FA04</accession>
<dbReference type="SMART" id="SM00710">
    <property type="entry name" value="PbH1"/>
    <property type="match status" value="8"/>
</dbReference>
<feature type="chain" id="PRO_5039388465" evidence="1">
    <location>
        <begin position="28"/>
        <end position="834"/>
    </location>
</feature>
<dbReference type="InterPro" id="IPR006626">
    <property type="entry name" value="PbH1"/>
</dbReference>
<dbReference type="SUPFAM" id="SSF49785">
    <property type="entry name" value="Galactose-binding domain-like"/>
    <property type="match status" value="2"/>
</dbReference>
<dbReference type="PROSITE" id="PS51175">
    <property type="entry name" value="CBM6"/>
    <property type="match status" value="2"/>
</dbReference>
<dbReference type="Pfam" id="PF22816">
    <property type="entry name" value="CatAgl_D2"/>
    <property type="match status" value="1"/>
</dbReference>
<dbReference type="RefSeq" id="WP_206964337.1">
    <property type="nucleotide sequence ID" value="NZ_BAAAJJ010000013.1"/>
</dbReference>
<evidence type="ECO:0000256" key="1">
    <source>
        <dbReference type="SAM" id="SignalP"/>
    </source>
</evidence>
<organism evidence="3 4">
    <name type="scientific">Streptomyces beijiangensis</name>
    <dbReference type="NCBI Taxonomy" id="163361"/>
    <lineage>
        <taxon>Bacteria</taxon>
        <taxon>Bacillati</taxon>
        <taxon>Actinomycetota</taxon>
        <taxon>Actinomycetes</taxon>
        <taxon>Kitasatosporales</taxon>
        <taxon>Streptomycetaceae</taxon>
        <taxon>Streptomyces</taxon>
    </lineage>
</organism>
<proteinExistence type="predicted"/>
<dbReference type="InterPro" id="IPR051816">
    <property type="entry name" value="Glycosyl_Hydrolase_31"/>
</dbReference>
<dbReference type="InterPro" id="IPR011050">
    <property type="entry name" value="Pectin_lyase_fold/virulence"/>
</dbReference>
<dbReference type="Gene3D" id="2.60.120.260">
    <property type="entry name" value="Galactose-binding domain-like"/>
    <property type="match status" value="3"/>
</dbReference>
<name>A0A939FA04_9ACTN</name>
<evidence type="ECO:0000259" key="2">
    <source>
        <dbReference type="PROSITE" id="PS51175"/>
    </source>
</evidence>